<name>A0A6J4L2P9_9ACTN</name>
<dbReference type="EMBL" id="CADCUB010000063">
    <property type="protein sequence ID" value="CAA9321526.1"/>
    <property type="molecule type" value="Genomic_DNA"/>
</dbReference>
<gene>
    <name evidence="1" type="ORF">AVDCRST_MAG07-1275</name>
</gene>
<sequence length="173" mass="18589">MVQAEAVRVYLPSTLPGLRALLDTGEVGSPPLPAYAVTGALREWYAEGDEEELEYAAMTLAARASVRLLDRALVLDPTTPPRRVVIAADVDAVEPAPDVDRAAVRVTEPVLLRRVRSVHVDDPAAADDVRAAAEQLVEADLGSEDAAFVVEQAEGHELQWYATQEIGPLLELG</sequence>
<organism evidence="1">
    <name type="scientific">uncultured Frankineae bacterium</name>
    <dbReference type="NCBI Taxonomy" id="437475"/>
    <lineage>
        <taxon>Bacteria</taxon>
        <taxon>Bacillati</taxon>
        <taxon>Actinomycetota</taxon>
        <taxon>Actinomycetes</taxon>
        <taxon>Frankiales</taxon>
        <taxon>environmental samples</taxon>
    </lineage>
</organism>
<dbReference type="Pfam" id="PF21853">
    <property type="entry name" value="DUF6912"/>
    <property type="match status" value="1"/>
</dbReference>
<dbReference type="AlphaFoldDB" id="A0A6J4L2P9"/>
<proteinExistence type="predicted"/>
<protein>
    <submittedName>
        <fullName evidence="1">Uncharacterized protein</fullName>
    </submittedName>
</protein>
<evidence type="ECO:0000313" key="1">
    <source>
        <dbReference type="EMBL" id="CAA9321526.1"/>
    </source>
</evidence>
<reference evidence="1" key="1">
    <citation type="submission" date="2020-02" db="EMBL/GenBank/DDBJ databases">
        <authorList>
            <person name="Meier V. D."/>
        </authorList>
    </citation>
    <scope>NUCLEOTIDE SEQUENCE</scope>
    <source>
        <strain evidence="1">AVDCRST_MAG07</strain>
    </source>
</reference>
<dbReference type="InterPro" id="IPR054206">
    <property type="entry name" value="DUF6912"/>
</dbReference>
<accession>A0A6J4L2P9</accession>